<sequence>MRYITILSFAAIICFAVILINSEFILNDNENKRLEFEKFIRNHPFNQKETLTPSGWKKKLPKKDRPDLAMEQDFFMTMDPELKRVPKERLIIAYEYADELRKSLHRGNTSAWTEHGPNNVAGRTRAIMFDPNDITNKKVWAGGVSGGLWFTTDITSSSPTWTKVDDFWDNMAVSCIASDPVNPQIFYVGTGEIYTGASRGFGIWKTIDGGNTWGRLSSTNEFLWVNDLVVRNENGIGVIYAAIGDSHYEGAW</sequence>
<proteinExistence type="predicted"/>
<evidence type="ECO:0000256" key="1">
    <source>
        <dbReference type="SAM" id="Phobius"/>
    </source>
</evidence>
<protein>
    <recommendedName>
        <fullName evidence="3">Glycosyl hydrolase</fullName>
    </recommendedName>
</protein>
<name>A0A382PJB8_9ZZZZ</name>
<reference evidence="2" key="1">
    <citation type="submission" date="2018-05" db="EMBL/GenBank/DDBJ databases">
        <authorList>
            <person name="Lanie J.A."/>
            <person name="Ng W.-L."/>
            <person name="Kazmierczak K.M."/>
            <person name="Andrzejewski T.M."/>
            <person name="Davidsen T.M."/>
            <person name="Wayne K.J."/>
            <person name="Tettelin H."/>
            <person name="Glass J.I."/>
            <person name="Rusch D."/>
            <person name="Podicherti R."/>
            <person name="Tsui H.-C.T."/>
            <person name="Winkler M.E."/>
        </authorList>
    </citation>
    <scope>NUCLEOTIDE SEQUENCE</scope>
</reference>
<evidence type="ECO:0008006" key="3">
    <source>
        <dbReference type="Google" id="ProtNLM"/>
    </source>
</evidence>
<keyword evidence="1" id="KW-0472">Membrane</keyword>
<feature type="non-terminal residue" evidence="2">
    <location>
        <position position="252"/>
    </location>
</feature>
<dbReference type="Gene3D" id="2.130.10.10">
    <property type="entry name" value="YVTN repeat-like/Quinoprotein amine dehydrogenase"/>
    <property type="match status" value="1"/>
</dbReference>
<keyword evidence="1" id="KW-0812">Transmembrane</keyword>
<accession>A0A382PJB8</accession>
<keyword evidence="1" id="KW-1133">Transmembrane helix</keyword>
<dbReference type="AlphaFoldDB" id="A0A382PJB8"/>
<dbReference type="InterPro" id="IPR015943">
    <property type="entry name" value="WD40/YVTN_repeat-like_dom_sf"/>
</dbReference>
<dbReference type="SUPFAM" id="SSF110296">
    <property type="entry name" value="Oligoxyloglucan reducing end-specific cellobiohydrolase"/>
    <property type="match status" value="1"/>
</dbReference>
<evidence type="ECO:0000313" key="2">
    <source>
        <dbReference type="EMBL" id="SVC73479.1"/>
    </source>
</evidence>
<organism evidence="2">
    <name type="scientific">marine metagenome</name>
    <dbReference type="NCBI Taxonomy" id="408172"/>
    <lineage>
        <taxon>unclassified sequences</taxon>
        <taxon>metagenomes</taxon>
        <taxon>ecological metagenomes</taxon>
    </lineage>
</organism>
<dbReference type="EMBL" id="UINC01107819">
    <property type="protein sequence ID" value="SVC73479.1"/>
    <property type="molecule type" value="Genomic_DNA"/>
</dbReference>
<feature type="transmembrane region" description="Helical" evidence="1">
    <location>
        <begin position="6"/>
        <end position="26"/>
    </location>
</feature>
<gene>
    <name evidence="2" type="ORF">METZ01_LOCUS326333</name>
</gene>